<protein>
    <submittedName>
        <fullName evidence="1">Phosphonate C-P lyase system protein PhnG</fullName>
    </submittedName>
</protein>
<keyword evidence="1" id="KW-0456">Lyase</keyword>
<name>A0ABU9T215_9HYPH</name>
<accession>A0ABU9T215</accession>
<evidence type="ECO:0000313" key="2">
    <source>
        <dbReference type="Proteomes" id="UP001477870"/>
    </source>
</evidence>
<comment type="caution">
    <text evidence="1">The sequence shown here is derived from an EMBL/GenBank/DDBJ whole genome shotgun (WGS) entry which is preliminary data.</text>
</comment>
<proteinExistence type="predicted"/>
<evidence type="ECO:0000313" key="1">
    <source>
        <dbReference type="EMBL" id="MEM5500170.1"/>
    </source>
</evidence>
<gene>
    <name evidence="1" type="primary">phnG</name>
    <name evidence="1" type="ORF">WNY59_01060</name>
</gene>
<organism evidence="1 2">
    <name type="scientific">Ahrensia kielensis</name>
    <dbReference type="NCBI Taxonomy" id="76980"/>
    <lineage>
        <taxon>Bacteria</taxon>
        <taxon>Pseudomonadati</taxon>
        <taxon>Pseudomonadota</taxon>
        <taxon>Alphaproteobacteria</taxon>
        <taxon>Hyphomicrobiales</taxon>
        <taxon>Ahrensiaceae</taxon>
        <taxon>Ahrensia</taxon>
    </lineage>
</organism>
<dbReference type="NCBIfam" id="TIGR03293">
    <property type="entry name" value="PhnG_redo"/>
    <property type="match status" value="1"/>
</dbReference>
<dbReference type="GO" id="GO:0016829">
    <property type="term" value="F:lyase activity"/>
    <property type="evidence" value="ECO:0007669"/>
    <property type="project" value="UniProtKB-KW"/>
</dbReference>
<dbReference type="EMBL" id="JBBMQO010000001">
    <property type="protein sequence ID" value="MEM5500170.1"/>
    <property type="molecule type" value="Genomic_DNA"/>
</dbReference>
<dbReference type="InterPro" id="IPR009609">
    <property type="entry name" value="Phosphonate_metab_PhnG"/>
</dbReference>
<sequence>MSDTKDSRRNRMAVLAMSDTATLVEFWKTLGVDPEFTMPRAPQTGIIGLRGRIGGGGDAFNFGEATVTRATVKLASGFVGHAYALGRDHTKAKLSAIIDALALDETWSARIENEIITPLQTRIKARDQKRAGETAATKVDFFTMVRGED</sequence>
<reference evidence="1 2" key="1">
    <citation type="submission" date="2024-03" db="EMBL/GenBank/DDBJ databases">
        <title>Community enrichment and isolation of bacterial strains for fucoidan degradation.</title>
        <authorList>
            <person name="Sichert A."/>
        </authorList>
    </citation>
    <scope>NUCLEOTIDE SEQUENCE [LARGE SCALE GENOMIC DNA]</scope>
    <source>
        <strain evidence="1 2">AS62</strain>
    </source>
</reference>
<dbReference type="Pfam" id="PF06754">
    <property type="entry name" value="PhnG"/>
    <property type="match status" value="1"/>
</dbReference>
<keyword evidence="2" id="KW-1185">Reference proteome</keyword>
<dbReference type="Proteomes" id="UP001477870">
    <property type="component" value="Unassembled WGS sequence"/>
</dbReference>
<dbReference type="RefSeq" id="WP_342846179.1">
    <property type="nucleotide sequence ID" value="NZ_JBBMQO010000001.1"/>
</dbReference>